<gene>
    <name evidence="3" type="ORF">KHLLAP_LOCUS7455</name>
</gene>
<feature type="compositionally biased region" description="Polar residues" evidence="1">
    <location>
        <begin position="84"/>
        <end position="99"/>
    </location>
</feature>
<dbReference type="AlphaFoldDB" id="A0AAI8VLX5"/>
<keyword evidence="2" id="KW-0472">Membrane</keyword>
<protein>
    <submittedName>
        <fullName evidence="3">Uu.00g081730.m01.CDS01</fullName>
    </submittedName>
</protein>
<evidence type="ECO:0000313" key="3">
    <source>
        <dbReference type="EMBL" id="CAJ2506987.1"/>
    </source>
</evidence>
<reference evidence="3" key="1">
    <citation type="submission" date="2023-10" db="EMBL/GenBank/DDBJ databases">
        <authorList>
            <person name="Hackl T."/>
        </authorList>
    </citation>
    <scope>NUCLEOTIDE SEQUENCE</scope>
</reference>
<evidence type="ECO:0000313" key="4">
    <source>
        <dbReference type="Proteomes" id="UP001295740"/>
    </source>
</evidence>
<dbReference type="EMBL" id="CAUWAG010000010">
    <property type="protein sequence ID" value="CAJ2506987.1"/>
    <property type="molecule type" value="Genomic_DNA"/>
</dbReference>
<feature type="transmembrane region" description="Helical" evidence="2">
    <location>
        <begin position="176"/>
        <end position="196"/>
    </location>
</feature>
<keyword evidence="4" id="KW-1185">Reference proteome</keyword>
<keyword evidence="2" id="KW-0812">Transmembrane</keyword>
<proteinExistence type="predicted"/>
<accession>A0AAI8VLX5</accession>
<feature type="region of interest" description="Disordered" evidence="1">
    <location>
        <begin position="81"/>
        <end position="101"/>
    </location>
</feature>
<name>A0AAI8VLX5_9PEZI</name>
<sequence>MENDNGVDLEKSLEKVYEDGMSNLTPSCSPAPSYGRSQLAASALPQKSCAICRNTLMLSYFSCCAVCGNVIECGRSNERLGSERGSSSAPQLPTTSSAEGTDCSKKLHCSSAYCKYTHNVWLLRFFILFEAMPAVGALMLLGKAFFVEHDWYFLRFRGLMAVQWWQIFLMPRQWHAGQSILTGQLVATLFMVWFYIEGREAWRWFEPFAVSTILLKILFPW</sequence>
<feature type="transmembrane region" description="Helical" evidence="2">
    <location>
        <begin position="125"/>
        <end position="146"/>
    </location>
</feature>
<evidence type="ECO:0000256" key="2">
    <source>
        <dbReference type="SAM" id="Phobius"/>
    </source>
</evidence>
<organism evidence="3 4">
    <name type="scientific">Anthostomella pinea</name>
    <dbReference type="NCBI Taxonomy" id="933095"/>
    <lineage>
        <taxon>Eukaryota</taxon>
        <taxon>Fungi</taxon>
        <taxon>Dikarya</taxon>
        <taxon>Ascomycota</taxon>
        <taxon>Pezizomycotina</taxon>
        <taxon>Sordariomycetes</taxon>
        <taxon>Xylariomycetidae</taxon>
        <taxon>Xylariales</taxon>
        <taxon>Xylariaceae</taxon>
        <taxon>Anthostomella</taxon>
    </lineage>
</organism>
<keyword evidence="2" id="KW-1133">Transmembrane helix</keyword>
<dbReference type="Proteomes" id="UP001295740">
    <property type="component" value="Unassembled WGS sequence"/>
</dbReference>
<evidence type="ECO:0000256" key="1">
    <source>
        <dbReference type="SAM" id="MobiDB-lite"/>
    </source>
</evidence>
<comment type="caution">
    <text evidence="3">The sequence shown here is derived from an EMBL/GenBank/DDBJ whole genome shotgun (WGS) entry which is preliminary data.</text>
</comment>